<evidence type="ECO:0000256" key="1">
    <source>
        <dbReference type="SAM" id="MobiDB-lite"/>
    </source>
</evidence>
<proteinExistence type="predicted"/>
<dbReference type="Gene3D" id="3.90.280.10">
    <property type="entry name" value="PEBP-like"/>
    <property type="match status" value="1"/>
</dbReference>
<protein>
    <submittedName>
        <fullName evidence="2">YbhB/YbcL family Raf kinase inhibitor-like protein</fullName>
    </submittedName>
</protein>
<feature type="region of interest" description="Disordered" evidence="1">
    <location>
        <begin position="1"/>
        <end position="24"/>
    </location>
</feature>
<feature type="compositionally biased region" description="Acidic residues" evidence="1">
    <location>
        <begin position="1"/>
        <end position="10"/>
    </location>
</feature>
<organism evidence="2 3">
    <name type="scientific">Methanolobus mangrovi</name>
    <dbReference type="NCBI Taxonomy" id="3072977"/>
    <lineage>
        <taxon>Archaea</taxon>
        <taxon>Methanobacteriati</taxon>
        <taxon>Methanobacteriota</taxon>
        <taxon>Stenosarchaea group</taxon>
        <taxon>Methanomicrobia</taxon>
        <taxon>Methanosarcinales</taxon>
        <taxon>Methanosarcinaceae</taxon>
        <taxon>Methanolobus</taxon>
    </lineage>
</organism>
<dbReference type="Proteomes" id="UP001183006">
    <property type="component" value="Chromosome"/>
</dbReference>
<dbReference type="EMBL" id="CP133594">
    <property type="protein sequence ID" value="WMW21156.1"/>
    <property type="molecule type" value="Genomic_DNA"/>
</dbReference>
<keyword evidence="3" id="KW-1185">Reference proteome</keyword>
<evidence type="ECO:0000313" key="3">
    <source>
        <dbReference type="Proteomes" id="UP001183006"/>
    </source>
</evidence>
<accession>A0AA51UDI2</accession>
<gene>
    <name evidence="2" type="ORF">RE476_06970</name>
</gene>
<dbReference type="InterPro" id="IPR036610">
    <property type="entry name" value="PEBP-like_sf"/>
</dbReference>
<sequence length="182" mass="19301">MEPSGEDPDVVPDVYETNNSATNSSMLEDTLSGNGSIGALSISSSAFENGSFIPEIYTCDGDNINPPLEALGVSGDTVSLLLIMDDPDAPIGTFTHWVVWNIDPETQIAENSIPGIEGANGANKVSYTGPCPPSGTHRYFFKFYALDTDLGIESGSDRSLVEDAMKGHVIAYGELIGVYSRS</sequence>
<dbReference type="GeneID" id="84229869"/>
<dbReference type="PANTHER" id="PTHR30289">
    <property type="entry name" value="UNCHARACTERIZED PROTEIN YBCL-RELATED"/>
    <property type="match status" value="1"/>
</dbReference>
<dbReference type="RefSeq" id="WP_309306942.1">
    <property type="nucleotide sequence ID" value="NZ_CP133594.1"/>
</dbReference>
<evidence type="ECO:0000313" key="2">
    <source>
        <dbReference type="EMBL" id="WMW21156.1"/>
    </source>
</evidence>
<dbReference type="AlphaFoldDB" id="A0AA51UDI2"/>
<dbReference type="KEGG" id="mmav:RE476_06970"/>
<dbReference type="CDD" id="cd00865">
    <property type="entry name" value="PEBP_bact_arch"/>
    <property type="match status" value="1"/>
</dbReference>
<reference evidence="2" key="1">
    <citation type="submission" date="2023-08" db="EMBL/GenBank/DDBJ databases">
        <title>Methanolobus mangrovi sp. nov. and Methanolobus sediminis sp. nov, two novel methylotrophic methanogens isolated from mangrove sediments in China.</title>
        <authorList>
            <person name="Zhou J."/>
        </authorList>
    </citation>
    <scope>NUCLEOTIDE SEQUENCE</scope>
    <source>
        <strain evidence="2">FTZ2</strain>
    </source>
</reference>
<dbReference type="PANTHER" id="PTHR30289:SF1">
    <property type="entry name" value="PEBP (PHOSPHATIDYLETHANOLAMINE-BINDING PROTEIN) FAMILY PROTEIN"/>
    <property type="match status" value="1"/>
</dbReference>
<dbReference type="InterPro" id="IPR008914">
    <property type="entry name" value="PEBP"/>
</dbReference>
<dbReference type="NCBIfam" id="TIGR00481">
    <property type="entry name" value="YbhB/YbcL family Raf kinase inhibitor-like protein"/>
    <property type="match status" value="1"/>
</dbReference>
<dbReference type="SUPFAM" id="SSF49777">
    <property type="entry name" value="PEBP-like"/>
    <property type="match status" value="1"/>
</dbReference>
<name>A0AA51UDI2_9EURY</name>
<dbReference type="Pfam" id="PF01161">
    <property type="entry name" value="PBP"/>
    <property type="match status" value="1"/>
</dbReference>
<dbReference type="InterPro" id="IPR005247">
    <property type="entry name" value="YbhB_YbcL/LppC-like"/>
</dbReference>